<accession>A0A669ESB7</accession>
<keyword evidence="1" id="KW-0472">Membrane</keyword>
<organism evidence="2 3">
    <name type="scientific">Oreochromis niloticus</name>
    <name type="common">Nile tilapia</name>
    <name type="synonym">Tilapia nilotica</name>
    <dbReference type="NCBI Taxonomy" id="8128"/>
    <lineage>
        <taxon>Eukaryota</taxon>
        <taxon>Metazoa</taxon>
        <taxon>Chordata</taxon>
        <taxon>Craniata</taxon>
        <taxon>Vertebrata</taxon>
        <taxon>Euteleostomi</taxon>
        <taxon>Actinopterygii</taxon>
        <taxon>Neopterygii</taxon>
        <taxon>Teleostei</taxon>
        <taxon>Neoteleostei</taxon>
        <taxon>Acanthomorphata</taxon>
        <taxon>Ovalentaria</taxon>
        <taxon>Cichlomorphae</taxon>
        <taxon>Cichliformes</taxon>
        <taxon>Cichlidae</taxon>
        <taxon>African cichlids</taxon>
        <taxon>Pseudocrenilabrinae</taxon>
        <taxon>Oreochromini</taxon>
        <taxon>Oreochromis</taxon>
    </lineage>
</organism>
<evidence type="ECO:0000313" key="2">
    <source>
        <dbReference type="Ensembl" id="ENSONIP00000075646.1"/>
    </source>
</evidence>
<dbReference type="InterPro" id="IPR040350">
    <property type="entry name" value="TMEM272"/>
</dbReference>
<feature type="transmembrane region" description="Helical" evidence="1">
    <location>
        <begin position="92"/>
        <end position="118"/>
    </location>
</feature>
<keyword evidence="1" id="KW-1133">Transmembrane helix</keyword>
<sequence>MIDDDLIWLFCCITGATHLTSCTIQPHIPIYLIVLGANMNSLLRFHSELKTRFPLCVVYLHLTGTSWIYSVYPPNYLPGNAPYCHKVTYQFAFVVTTLVWVALGLIFFCGCCFGMLICCRTVCARRHLIPNRGSFYGAISESAGDV</sequence>
<keyword evidence="1" id="KW-0812">Transmembrane</keyword>
<reference evidence="3" key="1">
    <citation type="submission" date="2012-01" db="EMBL/GenBank/DDBJ databases">
        <title>The Genome Sequence of Oreochromis niloticus (Nile Tilapia).</title>
        <authorList>
            <consortium name="Broad Institute Genome Assembly Team"/>
            <consortium name="Broad Institute Sequencing Platform"/>
            <person name="Di Palma F."/>
            <person name="Johnson J."/>
            <person name="Lander E.S."/>
            <person name="Lindblad-Toh K."/>
        </authorList>
    </citation>
    <scope>NUCLEOTIDE SEQUENCE [LARGE SCALE GENOMIC DNA]</scope>
</reference>
<feature type="transmembrane region" description="Helical" evidence="1">
    <location>
        <begin position="53"/>
        <end position="72"/>
    </location>
</feature>
<dbReference type="InParanoid" id="A0A669ESB7"/>
<dbReference type="AlphaFoldDB" id="A0A669ESB7"/>
<dbReference type="PANTHER" id="PTHR33444:SF2">
    <property type="entry name" value="MARVEL DOMAIN-CONTAINING PROTEIN"/>
    <property type="match status" value="1"/>
</dbReference>
<evidence type="ECO:0000313" key="3">
    <source>
        <dbReference type="Proteomes" id="UP000005207"/>
    </source>
</evidence>
<reference evidence="2" key="3">
    <citation type="submission" date="2025-09" db="UniProtKB">
        <authorList>
            <consortium name="Ensembl"/>
        </authorList>
    </citation>
    <scope>IDENTIFICATION</scope>
</reference>
<name>A0A669ESB7_ORENI</name>
<reference evidence="2" key="2">
    <citation type="submission" date="2025-08" db="UniProtKB">
        <authorList>
            <consortium name="Ensembl"/>
        </authorList>
    </citation>
    <scope>IDENTIFICATION</scope>
</reference>
<dbReference type="PANTHER" id="PTHR33444">
    <property type="entry name" value="SI:DKEY-19B23.12-RELATED"/>
    <property type="match status" value="1"/>
</dbReference>
<protein>
    <submittedName>
        <fullName evidence="2">Uncharacterized protein</fullName>
    </submittedName>
</protein>
<evidence type="ECO:0000256" key="1">
    <source>
        <dbReference type="SAM" id="Phobius"/>
    </source>
</evidence>
<dbReference type="Ensembl" id="ENSONIT00000035152.1">
    <property type="protein sequence ID" value="ENSONIP00000075646.1"/>
    <property type="gene ID" value="ENSONIG00000043075.1"/>
</dbReference>
<keyword evidence="3" id="KW-1185">Reference proteome</keyword>
<proteinExistence type="predicted"/>
<dbReference type="OMA" id="TIKWIMA"/>
<dbReference type="Proteomes" id="UP000005207">
    <property type="component" value="Linkage group LG22"/>
</dbReference>
<dbReference type="GeneTree" id="ENSGT01010000222656"/>